<feature type="compositionally biased region" description="Basic and acidic residues" evidence="1">
    <location>
        <begin position="1"/>
        <end position="12"/>
    </location>
</feature>
<proteinExistence type="predicted"/>
<evidence type="ECO:0000256" key="1">
    <source>
        <dbReference type="SAM" id="MobiDB-lite"/>
    </source>
</evidence>
<dbReference type="Proteomes" id="UP000538670">
    <property type="component" value="Unassembled WGS sequence"/>
</dbReference>
<comment type="caution">
    <text evidence="2">The sequence shown here is derived from an EMBL/GenBank/DDBJ whole genome shotgun (WGS) entry which is preliminary data.</text>
</comment>
<gene>
    <name evidence="2" type="ORF">GGR48_002859</name>
</gene>
<keyword evidence="3" id="KW-1185">Reference proteome</keyword>
<organism evidence="2 3">
    <name type="scientific">Sphingomonas pseudosanguinis</name>
    <dbReference type="NCBI Taxonomy" id="413712"/>
    <lineage>
        <taxon>Bacteria</taxon>
        <taxon>Pseudomonadati</taxon>
        <taxon>Pseudomonadota</taxon>
        <taxon>Alphaproteobacteria</taxon>
        <taxon>Sphingomonadales</taxon>
        <taxon>Sphingomonadaceae</taxon>
        <taxon>Sphingomonas</taxon>
    </lineage>
</organism>
<sequence length="49" mass="5182">MSVQADRLDRAVSRPAAPVPSPFPSAVSSRIVSDRRVARAVAGRIPVIV</sequence>
<dbReference type="AlphaFoldDB" id="A0A7W6ACT0"/>
<protein>
    <submittedName>
        <fullName evidence="2">Uncharacterized protein</fullName>
    </submittedName>
</protein>
<dbReference type="RefSeq" id="WP_206362438.1">
    <property type="nucleotide sequence ID" value="NZ_JACIDH010000015.1"/>
</dbReference>
<evidence type="ECO:0000313" key="3">
    <source>
        <dbReference type="Proteomes" id="UP000538670"/>
    </source>
</evidence>
<accession>A0A7W6ACT0</accession>
<dbReference type="EMBL" id="JACIDH010000015">
    <property type="protein sequence ID" value="MBB3880415.1"/>
    <property type="molecule type" value="Genomic_DNA"/>
</dbReference>
<evidence type="ECO:0000313" key="2">
    <source>
        <dbReference type="EMBL" id="MBB3880415.1"/>
    </source>
</evidence>
<feature type="region of interest" description="Disordered" evidence="1">
    <location>
        <begin position="1"/>
        <end position="25"/>
    </location>
</feature>
<name>A0A7W6ACT0_9SPHN</name>
<reference evidence="2 3" key="1">
    <citation type="submission" date="2020-08" db="EMBL/GenBank/DDBJ databases">
        <title>Genomic Encyclopedia of Type Strains, Phase IV (KMG-IV): sequencing the most valuable type-strain genomes for metagenomic binning, comparative biology and taxonomic classification.</title>
        <authorList>
            <person name="Goeker M."/>
        </authorList>
    </citation>
    <scope>NUCLEOTIDE SEQUENCE [LARGE SCALE GENOMIC DNA]</scope>
    <source>
        <strain evidence="2 3">DSM 19512</strain>
    </source>
</reference>